<accession>E3GFN2</accession>
<dbReference type="EMBL" id="CP002273">
    <property type="protein sequence ID" value="ADO38366.1"/>
    <property type="molecule type" value="Genomic_DNA"/>
</dbReference>
<dbReference type="KEGG" id="elm:ELI_3407"/>
<reference evidence="1 2" key="2">
    <citation type="journal article" date="2011" name="J. Bacteriol.">
        <title>Complete genome sequence of a carbon monoxide-utilizing acetogen, Eubacterium limosum KIST612.</title>
        <authorList>
            <person name="Roh H."/>
            <person name="Ko H.J."/>
            <person name="Kim D."/>
            <person name="Choi D.G."/>
            <person name="Park S."/>
            <person name="Kim S."/>
            <person name="Chang I.S."/>
            <person name="Choi I.G."/>
        </authorList>
    </citation>
    <scope>NUCLEOTIDE SEQUENCE [LARGE SCALE GENOMIC DNA]</scope>
    <source>
        <strain evidence="1 2">KIST612</strain>
    </source>
</reference>
<keyword evidence="2" id="KW-1185">Reference proteome</keyword>
<dbReference type="Proteomes" id="UP000006873">
    <property type="component" value="Chromosome"/>
</dbReference>
<reference key="1">
    <citation type="submission" date="2010-09" db="EMBL/GenBank/DDBJ databases">
        <authorList>
            <person name="Roh H."/>
            <person name="Ko H.-J."/>
            <person name="Kim D."/>
            <person name="Choi D.G."/>
            <person name="Park S."/>
            <person name="Kim S."/>
            <person name="Kim K.H."/>
            <person name="Chang I.S."/>
            <person name="Choi I.-G."/>
        </authorList>
    </citation>
    <scope>NUCLEOTIDE SEQUENCE</scope>
    <source>
        <strain>KIST612</strain>
    </source>
</reference>
<evidence type="ECO:0000313" key="1">
    <source>
        <dbReference type="EMBL" id="ADO38366.1"/>
    </source>
</evidence>
<gene>
    <name evidence="1" type="ordered locus">ELI_3407</name>
</gene>
<proteinExistence type="predicted"/>
<protein>
    <submittedName>
        <fullName evidence="1">Uncharacterized protein</fullName>
    </submittedName>
</protein>
<dbReference type="AlphaFoldDB" id="E3GFN2"/>
<name>E3GFN2_9FIRM</name>
<organism evidence="1 2">
    <name type="scientific">Eubacterium callanderi</name>
    <dbReference type="NCBI Taxonomy" id="53442"/>
    <lineage>
        <taxon>Bacteria</taxon>
        <taxon>Bacillati</taxon>
        <taxon>Bacillota</taxon>
        <taxon>Clostridia</taxon>
        <taxon>Eubacteriales</taxon>
        <taxon>Eubacteriaceae</taxon>
        <taxon>Eubacterium</taxon>
    </lineage>
</organism>
<evidence type="ECO:0000313" key="2">
    <source>
        <dbReference type="Proteomes" id="UP000006873"/>
    </source>
</evidence>
<dbReference type="HOGENOM" id="CLU_3270220_0_0_9"/>
<sequence>MNRPPKACFLCHKCICIVIYFSLFHHHQYHNDGHCSCALID</sequence>